<evidence type="ECO:0000256" key="4">
    <source>
        <dbReference type="ARBA" id="ARBA00022679"/>
    </source>
</evidence>
<feature type="transmembrane region" description="Helical" evidence="11">
    <location>
        <begin position="85"/>
        <end position="108"/>
    </location>
</feature>
<feature type="transmembrane region" description="Helical" evidence="11">
    <location>
        <begin position="274"/>
        <end position="298"/>
    </location>
</feature>
<dbReference type="EMBL" id="CMVM020000346">
    <property type="status" value="NOT_ANNOTATED_CDS"/>
    <property type="molecule type" value="Genomic_DNA"/>
</dbReference>
<feature type="transmembrane region" description="Helical" evidence="11">
    <location>
        <begin position="314"/>
        <end position="333"/>
    </location>
</feature>
<dbReference type="GO" id="GO:0005789">
    <property type="term" value="C:endoplasmic reticulum membrane"/>
    <property type="evidence" value="ECO:0007669"/>
    <property type="project" value="TreeGrafter"/>
</dbReference>
<feature type="transmembrane region" description="Helical" evidence="11">
    <location>
        <begin position="53"/>
        <end position="73"/>
    </location>
</feature>
<feature type="transmembrane region" description="Helical" evidence="11">
    <location>
        <begin position="162"/>
        <end position="180"/>
    </location>
</feature>
<dbReference type="GO" id="GO:0009922">
    <property type="term" value="F:fatty acid elongase activity"/>
    <property type="evidence" value="ECO:0007669"/>
    <property type="project" value="UniProtKB-EC"/>
</dbReference>
<evidence type="ECO:0000256" key="10">
    <source>
        <dbReference type="ARBA" id="ARBA00023160"/>
    </source>
</evidence>
<dbReference type="Pfam" id="PF01151">
    <property type="entry name" value="ELO"/>
    <property type="match status" value="2"/>
</dbReference>
<dbReference type="GO" id="GO:0030148">
    <property type="term" value="P:sphingolipid biosynthetic process"/>
    <property type="evidence" value="ECO:0007669"/>
    <property type="project" value="TreeGrafter"/>
</dbReference>
<keyword evidence="13" id="KW-1185">Reference proteome</keyword>
<name>A0A8R1XPR0_ONCVO</name>
<evidence type="ECO:0000313" key="12">
    <source>
        <dbReference type="EnsemblMetazoa" id="OVOC11156.1"/>
    </source>
</evidence>
<evidence type="ECO:0000256" key="9">
    <source>
        <dbReference type="ARBA" id="ARBA00023136"/>
    </source>
</evidence>
<comment type="catalytic activity">
    <reaction evidence="11">
        <text>a very-long-chain acyl-CoA + malonyl-CoA + H(+) = a very-long-chain 3-oxoacyl-CoA + CO2 + CoA</text>
        <dbReference type="Rhea" id="RHEA:32727"/>
        <dbReference type="ChEBI" id="CHEBI:15378"/>
        <dbReference type="ChEBI" id="CHEBI:16526"/>
        <dbReference type="ChEBI" id="CHEBI:57287"/>
        <dbReference type="ChEBI" id="CHEBI:57384"/>
        <dbReference type="ChEBI" id="CHEBI:90725"/>
        <dbReference type="ChEBI" id="CHEBI:90736"/>
        <dbReference type="EC" id="2.3.1.199"/>
    </reaction>
</comment>
<evidence type="ECO:0000256" key="2">
    <source>
        <dbReference type="ARBA" id="ARBA00005194"/>
    </source>
</evidence>
<feature type="transmembrane region" description="Helical" evidence="11">
    <location>
        <begin position="200"/>
        <end position="223"/>
    </location>
</feature>
<dbReference type="AlphaFoldDB" id="A0A8R1XPR0"/>
<dbReference type="GO" id="GO:0019367">
    <property type="term" value="P:fatty acid elongation, saturated fatty acid"/>
    <property type="evidence" value="ECO:0007669"/>
    <property type="project" value="TreeGrafter"/>
</dbReference>
<keyword evidence="5 11" id="KW-0812">Transmembrane</keyword>
<reference evidence="13" key="1">
    <citation type="submission" date="2013-10" db="EMBL/GenBank/DDBJ databases">
        <title>Genome sequencing of Onchocerca volvulus.</title>
        <authorList>
            <person name="Cotton J."/>
            <person name="Tsai J."/>
            <person name="Stanley E."/>
            <person name="Tracey A."/>
            <person name="Holroyd N."/>
            <person name="Lustigman S."/>
            <person name="Berriman M."/>
        </authorList>
    </citation>
    <scope>NUCLEOTIDE SEQUENCE</scope>
</reference>
<evidence type="ECO:0000313" key="13">
    <source>
        <dbReference type="Proteomes" id="UP000024404"/>
    </source>
</evidence>
<dbReference type="EnsemblMetazoa" id="OVOC11156.1">
    <property type="protein sequence ID" value="OVOC11156.1"/>
    <property type="gene ID" value="WBGene00247965"/>
</dbReference>
<proteinExistence type="inferred from homology"/>
<organism evidence="12 13">
    <name type="scientific">Onchocerca volvulus</name>
    <dbReference type="NCBI Taxonomy" id="6282"/>
    <lineage>
        <taxon>Eukaryota</taxon>
        <taxon>Metazoa</taxon>
        <taxon>Ecdysozoa</taxon>
        <taxon>Nematoda</taxon>
        <taxon>Chromadorea</taxon>
        <taxon>Rhabditida</taxon>
        <taxon>Spirurina</taxon>
        <taxon>Spiruromorpha</taxon>
        <taxon>Filarioidea</taxon>
        <taxon>Onchocercidae</taxon>
        <taxon>Onchocerca</taxon>
    </lineage>
</organism>
<evidence type="ECO:0000256" key="3">
    <source>
        <dbReference type="ARBA" id="ARBA00022516"/>
    </source>
</evidence>
<keyword evidence="8 11" id="KW-0443">Lipid metabolism</keyword>
<dbReference type="GO" id="GO:0034625">
    <property type="term" value="P:fatty acid elongation, monounsaturated fatty acid"/>
    <property type="evidence" value="ECO:0007669"/>
    <property type="project" value="TreeGrafter"/>
</dbReference>
<comment type="pathway">
    <text evidence="2">Lipid metabolism; fatty acid biosynthesis.</text>
</comment>
<keyword evidence="9 11" id="KW-0472">Membrane</keyword>
<evidence type="ECO:0000256" key="1">
    <source>
        <dbReference type="ARBA" id="ARBA00004141"/>
    </source>
</evidence>
<protein>
    <recommendedName>
        <fullName evidence="11">Elongation of very long chain fatty acids protein</fullName>
        <ecNumber evidence="11">2.3.1.199</ecNumber>
    </recommendedName>
    <alternativeName>
        <fullName evidence="11">Very-long-chain 3-oxoacyl-CoA synthase</fullName>
    </alternativeName>
</protein>
<keyword evidence="10 11" id="KW-0275">Fatty acid biosynthesis</keyword>
<dbReference type="InterPro" id="IPR030457">
    <property type="entry name" value="ELO_CS"/>
</dbReference>
<dbReference type="Proteomes" id="UP000024404">
    <property type="component" value="Unassembled WGS sequence"/>
</dbReference>
<evidence type="ECO:0000256" key="11">
    <source>
        <dbReference type="RuleBase" id="RU361115"/>
    </source>
</evidence>
<evidence type="ECO:0000256" key="5">
    <source>
        <dbReference type="ARBA" id="ARBA00022692"/>
    </source>
</evidence>
<feature type="transmembrane region" description="Helical" evidence="11">
    <location>
        <begin position="244"/>
        <end position="262"/>
    </location>
</feature>
<comment type="similarity">
    <text evidence="11">Belongs to the ELO family.</text>
</comment>
<dbReference type="EMBL" id="CMVM020000347">
    <property type="status" value="NOT_ANNOTATED_CDS"/>
    <property type="molecule type" value="Genomic_DNA"/>
</dbReference>
<dbReference type="PANTHER" id="PTHR11157">
    <property type="entry name" value="FATTY ACID ACYL TRANSFERASE-RELATED"/>
    <property type="match status" value="1"/>
</dbReference>
<dbReference type="GO" id="GO:0034626">
    <property type="term" value="P:fatty acid elongation, polyunsaturated fatty acid"/>
    <property type="evidence" value="ECO:0007669"/>
    <property type="project" value="TreeGrafter"/>
</dbReference>
<dbReference type="PANTHER" id="PTHR11157:SF5">
    <property type="entry name" value="ELONGATION OF VERY LONG CHAIN FATTY ACIDS PROTEIN"/>
    <property type="match status" value="1"/>
</dbReference>
<keyword evidence="3 11" id="KW-0444">Lipid biosynthesis</keyword>
<keyword evidence="7 11" id="KW-1133">Transmembrane helix</keyword>
<dbReference type="PROSITE" id="PS01188">
    <property type="entry name" value="ELO"/>
    <property type="match status" value="1"/>
</dbReference>
<accession>A0A8R1XPR0</accession>
<evidence type="ECO:0000256" key="8">
    <source>
        <dbReference type="ARBA" id="ARBA00023098"/>
    </source>
</evidence>
<keyword evidence="6 11" id="KW-0276">Fatty acid metabolism</keyword>
<dbReference type="EC" id="2.3.1.199" evidence="11"/>
<reference evidence="12" key="2">
    <citation type="submission" date="2022-06" db="UniProtKB">
        <authorList>
            <consortium name="EnsemblMetazoa"/>
        </authorList>
    </citation>
    <scope>IDENTIFICATION</scope>
</reference>
<dbReference type="OMA" id="MERRWTW"/>
<dbReference type="GO" id="GO:0042761">
    <property type="term" value="P:very long-chain fatty acid biosynthetic process"/>
    <property type="evidence" value="ECO:0007669"/>
    <property type="project" value="TreeGrafter"/>
</dbReference>
<dbReference type="InterPro" id="IPR002076">
    <property type="entry name" value="ELO_fam"/>
</dbReference>
<evidence type="ECO:0000256" key="6">
    <source>
        <dbReference type="ARBA" id="ARBA00022832"/>
    </source>
</evidence>
<evidence type="ECO:0000256" key="7">
    <source>
        <dbReference type="ARBA" id="ARBA00022989"/>
    </source>
</evidence>
<comment type="subcellular location">
    <subcellularLocation>
        <location evidence="1">Membrane</location>
        <topology evidence="1">Multi-pass membrane protein</topology>
    </subcellularLocation>
</comment>
<sequence length="348" mass="41405">MAKQQIYSDFNYLEFEVWQGPVLQVLYAPYNYTRNYDLEMKYWNPETIQLFFYKHWSTSIYIAFIYICLIHALQRYQRTRKDWNLRLPLCLWNAALSIFSFIATIRFGEEFYTILTTRPLVHSVCYSISPFQPAAVWAFAFAISKVVELGDTIFLLMRKKPLIFLHWYHHAVVLIYSWNSGKDFLNFSKFNFFFFFKLHFNYKSITIVQNGILIFLASLKFLCHTVIQQEIYDNIYTIEVTAPGRWFIMMNFSVHSIMYAYYSITAWGIRLPKLFSMCVTVLQTSQMIVGVLISIVVLKQKLKNAVCQQSMDNLALGFAIYSSFAVLFIRYFYDSYMRPKKFLQKKIE</sequence>
<keyword evidence="4 11" id="KW-0808">Transferase</keyword>